<name>A0A6J5RE63_9CAUD</name>
<dbReference type="EMBL" id="LR797141">
    <property type="protein sequence ID" value="CAB4189884.1"/>
    <property type="molecule type" value="Genomic_DNA"/>
</dbReference>
<evidence type="ECO:0000256" key="1">
    <source>
        <dbReference type="SAM" id="Coils"/>
    </source>
</evidence>
<protein>
    <submittedName>
        <fullName evidence="2">Uncharacterized protein</fullName>
    </submittedName>
</protein>
<keyword evidence="1" id="KW-0175">Coiled coil</keyword>
<proteinExistence type="predicted"/>
<reference evidence="2" key="1">
    <citation type="submission" date="2020-05" db="EMBL/GenBank/DDBJ databases">
        <authorList>
            <person name="Chiriac C."/>
            <person name="Salcher M."/>
            <person name="Ghai R."/>
            <person name="Kavagutti S V."/>
        </authorList>
    </citation>
    <scope>NUCLEOTIDE SEQUENCE</scope>
</reference>
<evidence type="ECO:0000313" key="2">
    <source>
        <dbReference type="EMBL" id="CAB4189884.1"/>
    </source>
</evidence>
<feature type="coiled-coil region" evidence="1">
    <location>
        <begin position="4"/>
        <end position="31"/>
    </location>
</feature>
<organism evidence="2">
    <name type="scientific">uncultured Caudovirales phage</name>
    <dbReference type="NCBI Taxonomy" id="2100421"/>
    <lineage>
        <taxon>Viruses</taxon>
        <taxon>Duplodnaviria</taxon>
        <taxon>Heunggongvirae</taxon>
        <taxon>Uroviricota</taxon>
        <taxon>Caudoviricetes</taxon>
        <taxon>Peduoviridae</taxon>
        <taxon>Maltschvirus</taxon>
        <taxon>Maltschvirus maltsch</taxon>
    </lineage>
</organism>
<sequence length="69" mass="8172">MRTNEELHNEIDYLRARIETLQNDKEWAEEERKVHKILNTCILENKDLKIRIGILQKSLRDRGSDAGNP</sequence>
<gene>
    <name evidence="2" type="ORF">UFOVP1205_22</name>
</gene>
<accession>A0A6J5RE63</accession>